<protein>
    <submittedName>
        <fullName evidence="3">Alpha-1,2-fucosyltransferase</fullName>
    </submittedName>
</protein>
<dbReference type="RefSeq" id="WP_187072610.1">
    <property type="nucleotide sequence ID" value="NZ_JACRYL010000017.1"/>
</dbReference>
<name>A0ABR7KVX9_9SPHI</name>
<dbReference type="Pfam" id="PF01531">
    <property type="entry name" value="Glyco_transf_11"/>
    <property type="match status" value="1"/>
</dbReference>
<keyword evidence="4" id="KW-1185">Reference proteome</keyword>
<dbReference type="PANTHER" id="PTHR11927">
    <property type="entry name" value="GALACTOSIDE 2-L-FUCOSYLTRANSFERASE"/>
    <property type="match status" value="1"/>
</dbReference>
<comment type="caution">
    <text evidence="3">The sequence shown here is derived from an EMBL/GenBank/DDBJ whole genome shotgun (WGS) entry which is preliminary data.</text>
</comment>
<accession>A0ABR7KVX9</accession>
<reference evidence="3 4" key="1">
    <citation type="submission" date="2020-08" db="EMBL/GenBank/DDBJ databases">
        <authorList>
            <person name="Sun Q."/>
            <person name="Inoue M."/>
        </authorList>
    </citation>
    <scope>NUCLEOTIDE SEQUENCE [LARGE SCALE GENOMIC DNA]</scope>
    <source>
        <strain evidence="3 4">CCM 8938</strain>
    </source>
</reference>
<evidence type="ECO:0000256" key="2">
    <source>
        <dbReference type="ARBA" id="ARBA00022679"/>
    </source>
</evidence>
<sequence length="268" mass="31944">MINILNSGGLGNNMFQFAFADSVSKKLKTDFIFNTTLLEKYFLLGGYNNYFKRKYRYLTYLASLKFKNYQFTDLNQDLNPHIIINSIKNHTIIYGYFQSEEYFANNERVRSIFKIKKKYKINFLKKYSEQLKKSRVCVAIRLGDYENWKISEIDNNTPLLPIDYFKQVLHGIDITDKTIFFISDEIEKIKNTFNIENAIFIDNEIDSLIALMESDINIISNSTFHWWGAWLNKKPNKIIYVPRYWLGHKVNREYPKKIIPNNWIQIDV</sequence>
<evidence type="ECO:0000313" key="3">
    <source>
        <dbReference type="EMBL" id="MBC6112183.1"/>
    </source>
</evidence>
<keyword evidence="1" id="KW-0328">Glycosyltransferase</keyword>
<organism evidence="3 4">
    <name type="scientific">Pedobacter fastidiosus</name>
    <dbReference type="NCBI Taxonomy" id="2765361"/>
    <lineage>
        <taxon>Bacteria</taxon>
        <taxon>Pseudomonadati</taxon>
        <taxon>Bacteroidota</taxon>
        <taxon>Sphingobacteriia</taxon>
        <taxon>Sphingobacteriales</taxon>
        <taxon>Sphingobacteriaceae</taxon>
        <taxon>Pedobacter</taxon>
    </lineage>
</organism>
<dbReference type="EMBL" id="JACRYL010000017">
    <property type="protein sequence ID" value="MBC6112183.1"/>
    <property type="molecule type" value="Genomic_DNA"/>
</dbReference>
<dbReference type="CDD" id="cd11301">
    <property type="entry name" value="Fut1_Fut2_like"/>
    <property type="match status" value="1"/>
</dbReference>
<keyword evidence="2" id="KW-0808">Transferase</keyword>
<evidence type="ECO:0000313" key="4">
    <source>
        <dbReference type="Proteomes" id="UP000652755"/>
    </source>
</evidence>
<proteinExistence type="predicted"/>
<dbReference type="Proteomes" id="UP000652755">
    <property type="component" value="Unassembled WGS sequence"/>
</dbReference>
<evidence type="ECO:0000256" key="1">
    <source>
        <dbReference type="ARBA" id="ARBA00022676"/>
    </source>
</evidence>
<dbReference type="InterPro" id="IPR002516">
    <property type="entry name" value="Glyco_trans_11"/>
</dbReference>
<gene>
    <name evidence="3" type="ORF">H7U22_17305</name>
</gene>
<dbReference type="PANTHER" id="PTHR11927:SF9">
    <property type="entry name" value="L-FUCOSYLTRANSFERASE"/>
    <property type="match status" value="1"/>
</dbReference>